<protein>
    <submittedName>
        <fullName evidence="2">Uncharacterized protein</fullName>
    </submittedName>
</protein>
<keyword evidence="1" id="KW-0812">Transmembrane</keyword>
<dbReference type="EMBL" id="CADIKZ010000010">
    <property type="protein sequence ID" value="CAB3888411.1"/>
    <property type="molecule type" value="Genomic_DNA"/>
</dbReference>
<feature type="transmembrane region" description="Helical" evidence="1">
    <location>
        <begin position="54"/>
        <end position="78"/>
    </location>
</feature>
<keyword evidence="3" id="KW-1185">Reference proteome</keyword>
<keyword evidence="1" id="KW-0472">Membrane</keyword>
<keyword evidence="1" id="KW-1133">Transmembrane helix</keyword>
<dbReference type="AlphaFoldDB" id="A0A6S7DYA6"/>
<sequence length="114" mass="12217">MRCLLALALLLSGGASLWLLVSLCQMVAQGFVVECARMSSIDCRRVGDTEGAYWLALFVRILMLALAGSASVFAALMLRAMLKPAPDVGAMRARLQRLEALIAQTRQACADSGE</sequence>
<dbReference type="Proteomes" id="UP000494203">
    <property type="component" value="Unassembled WGS sequence"/>
</dbReference>
<proteinExistence type="predicted"/>
<accession>A0A6S7DYA6</accession>
<evidence type="ECO:0000313" key="2">
    <source>
        <dbReference type="EMBL" id="CAB3888411.1"/>
    </source>
</evidence>
<reference evidence="2 3" key="1">
    <citation type="submission" date="2020-04" db="EMBL/GenBank/DDBJ databases">
        <authorList>
            <person name="De Canck E."/>
        </authorList>
    </citation>
    <scope>NUCLEOTIDE SEQUENCE [LARGE SCALE GENOMIC DNA]</scope>
    <source>
        <strain evidence="2 3">LMG 26788</strain>
    </source>
</reference>
<organism evidence="2 3">
    <name type="scientific">Achromobacter pulmonis</name>
    <dbReference type="NCBI Taxonomy" id="1389932"/>
    <lineage>
        <taxon>Bacteria</taxon>
        <taxon>Pseudomonadati</taxon>
        <taxon>Pseudomonadota</taxon>
        <taxon>Betaproteobacteria</taxon>
        <taxon>Burkholderiales</taxon>
        <taxon>Alcaligenaceae</taxon>
        <taxon>Achromobacter</taxon>
    </lineage>
</organism>
<name>A0A6S7DYA6_9BURK</name>
<gene>
    <name evidence="2" type="ORF">LMG26788_03643</name>
</gene>
<evidence type="ECO:0000256" key="1">
    <source>
        <dbReference type="SAM" id="Phobius"/>
    </source>
</evidence>
<evidence type="ECO:0000313" key="3">
    <source>
        <dbReference type="Proteomes" id="UP000494203"/>
    </source>
</evidence>